<sequence length="132" mass="15011">MSREIKFRAWHMPFGPKGPMQEMVHGRASHILALAEMSPDEYIVEQSTGLKDENDVDIYEGDIVCVSDAYEDVDYVDAVIWGDKDDYPAFDLKNHAREYDANALSSIFNGEFETIEVIGNIHENPELVEVDK</sequence>
<dbReference type="NCBIfam" id="TIGR01671">
    <property type="entry name" value="phage_TIGR01671"/>
    <property type="match status" value="1"/>
</dbReference>
<dbReference type="InterPro" id="IPR010024">
    <property type="entry name" value="CHP16711"/>
</dbReference>
<dbReference type="GeneID" id="301046804"/>
<gene>
    <name evidence="2" type="ORF">FD17_GL000392</name>
</gene>
<dbReference type="AlphaFoldDB" id="A0A0R1L8X7"/>
<dbReference type="Proteomes" id="UP000051581">
    <property type="component" value="Unassembled WGS sequence"/>
</dbReference>
<dbReference type="OrthoDB" id="1809393at2"/>
<dbReference type="Pfam" id="PF09643">
    <property type="entry name" value="YopX"/>
    <property type="match status" value="1"/>
</dbReference>
<reference evidence="2 3" key="1">
    <citation type="journal article" date="2015" name="Genome Announc.">
        <title>Expanding the biotechnology potential of lactobacilli through comparative genomics of 213 strains and associated genera.</title>
        <authorList>
            <person name="Sun Z."/>
            <person name="Harris H.M."/>
            <person name="McCann A."/>
            <person name="Guo C."/>
            <person name="Argimon S."/>
            <person name="Zhang W."/>
            <person name="Yang X."/>
            <person name="Jeffery I.B."/>
            <person name="Cooney J.C."/>
            <person name="Kagawa T.F."/>
            <person name="Liu W."/>
            <person name="Song Y."/>
            <person name="Salvetti E."/>
            <person name="Wrobel A."/>
            <person name="Rasinkangas P."/>
            <person name="Parkhill J."/>
            <person name="Rea M.C."/>
            <person name="O'Sullivan O."/>
            <person name="Ritari J."/>
            <person name="Douillard F.P."/>
            <person name="Paul Ross R."/>
            <person name="Yang R."/>
            <person name="Briner A.E."/>
            <person name="Felis G.E."/>
            <person name="de Vos W.M."/>
            <person name="Barrangou R."/>
            <person name="Klaenhammer T.R."/>
            <person name="Caufield P.W."/>
            <person name="Cui Y."/>
            <person name="Zhang H."/>
            <person name="O'Toole P.W."/>
        </authorList>
    </citation>
    <scope>NUCLEOTIDE SEQUENCE [LARGE SCALE GENOMIC DNA]</scope>
    <source>
        <strain evidence="2 3">DSM 19904</strain>
    </source>
</reference>
<accession>A0A0R1L8X7</accession>
<dbReference type="SUPFAM" id="SSF159006">
    <property type="entry name" value="YopX-like"/>
    <property type="match status" value="1"/>
</dbReference>
<dbReference type="Gene3D" id="2.30.30.290">
    <property type="entry name" value="YopX-like domains"/>
    <property type="match status" value="1"/>
</dbReference>
<protein>
    <recommendedName>
        <fullName evidence="1">YopX protein domain-containing protein</fullName>
    </recommendedName>
</protein>
<feature type="domain" description="YopX protein" evidence="1">
    <location>
        <begin position="36"/>
        <end position="129"/>
    </location>
</feature>
<comment type="caution">
    <text evidence="2">The sequence shown here is derived from an EMBL/GenBank/DDBJ whole genome shotgun (WGS) entry which is preliminary data.</text>
</comment>
<dbReference type="PATRIC" id="fig|1423808.3.peg.393"/>
<dbReference type="RefSeq" id="WP_039933386.1">
    <property type="nucleotide sequence ID" value="NZ_AZEA01000001.1"/>
</dbReference>
<evidence type="ECO:0000313" key="3">
    <source>
        <dbReference type="Proteomes" id="UP000051581"/>
    </source>
</evidence>
<dbReference type="InterPro" id="IPR023385">
    <property type="entry name" value="YopX-like_C"/>
</dbReference>
<organism evidence="2 3">
    <name type="scientific">Lentilactobacillus sunkii DSM 19904</name>
    <dbReference type="NCBI Taxonomy" id="1423808"/>
    <lineage>
        <taxon>Bacteria</taxon>
        <taxon>Bacillati</taxon>
        <taxon>Bacillota</taxon>
        <taxon>Bacilli</taxon>
        <taxon>Lactobacillales</taxon>
        <taxon>Lactobacillaceae</taxon>
        <taxon>Lentilactobacillus</taxon>
    </lineage>
</organism>
<evidence type="ECO:0000259" key="1">
    <source>
        <dbReference type="Pfam" id="PF09643"/>
    </source>
</evidence>
<keyword evidence="3" id="KW-1185">Reference proteome</keyword>
<dbReference type="InterPro" id="IPR019096">
    <property type="entry name" value="YopX_protein"/>
</dbReference>
<proteinExistence type="predicted"/>
<name>A0A0R1L8X7_9LACO</name>
<dbReference type="EMBL" id="AZEA01000001">
    <property type="protein sequence ID" value="KRK90147.1"/>
    <property type="molecule type" value="Genomic_DNA"/>
</dbReference>
<evidence type="ECO:0000313" key="2">
    <source>
        <dbReference type="EMBL" id="KRK90147.1"/>
    </source>
</evidence>